<keyword evidence="3" id="KW-1003">Cell membrane</keyword>
<keyword evidence="8" id="KW-0862">Zinc</keyword>
<dbReference type="Pfam" id="PF00130">
    <property type="entry name" value="C1_1"/>
    <property type="match status" value="1"/>
</dbReference>
<feature type="domain" description="Phorbol-ester/DAG-type" evidence="12">
    <location>
        <begin position="438"/>
        <end position="488"/>
    </location>
</feature>
<evidence type="ECO:0000256" key="11">
    <source>
        <dbReference type="SAM" id="MobiDB-lite"/>
    </source>
</evidence>
<dbReference type="SUPFAM" id="SSF103657">
    <property type="entry name" value="BAR/IMD domain-like"/>
    <property type="match status" value="1"/>
</dbReference>
<evidence type="ECO:0000313" key="13">
    <source>
        <dbReference type="EMBL" id="CAG6721970.1"/>
    </source>
</evidence>
<evidence type="ECO:0000256" key="3">
    <source>
        <dbReference type="ARBA" id="ARBA00022475"/>
    </source>
</evidence>
<feature type="region of interest" description="Disordered" evidence="11">
    <location>
        <begin position="491"/>
        <end position="614"/>
    </location>
</feature>
<dbReference type="Gene3D" id="3.30.60.20">
    <property type="match status" value="1"/>
</dbReference>
<dbReference type="GO" id="GO:0005886">
    <property type="term" value="C:plasma membrane"/>
    <property type="evidence" value="ECO:0007669"/>
    <property type="project" value="UniProtKB-SubCell"/>
</dbReference>
<dbReference type="GO" id="GO:0005737">
    <property type="term" value="C:cytoplasm"/>
    <property type="evidence" value="ECO:0007669"/>
    <property type="project" value="UniProtKB-SubCell"/>
</dbReference>
<accession>A0A8D8Y8F2</accession>
<comment type="subcellular location">
    <subcellularLocation>
        <location evidence="1">Cell membrane</location>
        <topology evidence="1">Peripheral membrane protein</topology>
        <orientation evidence="1">Cytoplasmic side</orientation>
    </subcellularLocation>
    <subcellularLocation>
        <location evidence="2">Cytoplasm</location>
    </subcellularLocation>
</comment>
<dbReference type="InterPro" id="IPR039688">
    <property type="entry name" value="STAC1/2/3"/>
</dbReference>
<evidence type="ECO:0000256" key="4">
    <source>
        <dbReference type="ARBA" id="ARBA00022490"/>
    </source>
</evidence>
<dbReference type="PROSITE" id="PS50081">
    <property type="entry name" value="ZF_DAG_PE_2"/>
    <property type="match status" value="1"/>
</dbReference>
<feature type="coiled-coil region" evidence="10">
    <location>
        <begin position="275"/>
        <end position="312"/>
    </location>
</feature>
<keyword evidence="10" id="KW-0175">Coiled coil</keyword>
<feature type="compositionally biased region" description="Polar residues" evidence="11">
    <location>
        <begin position="584"/>
        <end position="593"/>
    </location>
</feature>
<dbReference type="SUPFAM" id="SSF57889">
    <property type="entry name" value="Cysteine-rich domain"/>
    <property type="match status" value="1"/>
</dbReference>
<dbReference type="PROSITE" id="PS00479">
    <property type="entry name" value="ZF_DAG_PE_1"/>
    <property type="match status" value="1"/>
</dbReference>
<feature type="compositionally biased region" description="Basic and acidic residues" evidence="11">
    <location>
        <begin position="533"/>
        <end position="542"/>
    </location>
</feature>
<keyword evidence="7" id="KW-0863">Zinc-finger</keyword>
<evidence type="ECO:0000256" key="8">
    <source>
        <dbReference type="ARBA" id="ARBA00022833"/>
    </source>
</evidence>
<sequence>MYEQHAAELQLLVNNFRKKNAELRKERLACPSSLFHTWETLLQEVETDSQAHIDIASVFGRQVSRPLLERSFHRKVQARKVFGHRESFEILINKAEEKLSKARQDYKNAYMAHLSAPNNTAALANYIDAHNNYVTQLHATNAMVDQYSHDVLPSLLQELDEVYSDLCTTLSDSVQQGSEVISSRATEQTRRYDNLSNQCRNVVPSNDLAHFVKSISPLPAHPHPSHRLRVFSAPQAPTIEQVDAAGNTTTVPDPNFQGIEGVQLKNELVIDRLASLDVKSRYESLRNESAELEAQIKQLQDALDTLSRIQQRSLESSLFNKANEIQEDISIKKFDLKNAQLHLASIKAQKDLFTNKIESAGTEPASSGSRDRKMSSSSQGSMKSKWLKAFKSLKTPAPSNGNSKDQEKKNQMYHAVSTMIQLRKTGKDGLQLSSMDTSHQFQEYTYKKITPCDMCSQVLRGHTRQGLKCRLCKTNIHVDCQDKVPAKCQPKSRLLRRQKSTSEIETRVTPATQEEEDKMSNSDLNLVVITRQDLSKVSESKDNISTQQKPPHSPRRQKLNLRMKSLSLDSPESTEHAQRRRGVVTTSQTIDPHSSQSSSSRVQSPSSPVHNRRLLSARNMRMSSVELPDDNEKSLSFLTLSLTCTNEGSPLTAYQPVRCSLQFQISTRRRTGSQAWLQGDSDRYFRSELVERQVYGQSGLFPKQLCY</sequence>
<dbReference type="PANTHER" id="PTHR15135">
    <property type="entry name" value="STAC"/>
    <property type="match status" value="1"/>
</dbReference>
<evidence type="ECO:0000256" key="7">
    <source>
        <dbReference type="ARBA" id="ARBA00022771"/>
    </source>
</evidence>
<dbReference type="EMBL" id="HBUF01363021">
    <property type="protein sequence ID" value="CAG6721970.1"/>
    <property type="molecule type" value="Transcribed_RNA"/>
</dbReference>
<dbReference type="InterPro" id="IPR046349">
    <property type="entry name" value="C1-like_sf"/>
</dbReference>
<reference evidence="13" key="1">
    <citation type="submission" date="2021-05" db="EMBL/GenBank/DDBJ databases">
        <authorList>
            <person name="Alioto T."/>
            <person name="Alioto T."/>
            <person name="Gomez Garrido J."/>
        </authorList>
    </citation>
    <scope>NUCLEOTIDE SEQUENCE</scope>
</reference>
<keyword evidence="5" id="KW-0479">Metal-binding</keyword>
<evidence type="ECO:0000256" key="6">
    <source>
        <dbReference type="ARBA" id="ARBA00022737"/>
    </source>
</evidence>
<dbReference type="PANTHER" id="PTHR15135:SF7">
    <property type="entry name" value="STAC-LIKE, ISOFORM J"/>
    <property type="match status" value="1"/>
</dbReference>
<dbReference type="GO" id="GO:0008270">
    <property type="term" value="F:zinc ion binding"/>
    <property type="evidence" value="ECO:0007669"/>
    <property type="project" value="UniProtKB-KW"/>
</dbReference>
<feature type="region of interest" description="Disordered" evidence="11">
    <location>
        <begin position="360"/>
        <end position="383"/>
    </location>
</feature>
<keyword evidence="6" id="KW-0677">Repeat</keyword>
<feature type="compositionally biased region" description="Basic residues" evidence="11">
    <location>
        <begin position="552"/>
        <end position="561"/>
    </location>
</feature>
<evidence type="ECO:0000256" key="9">
    <source>
        <dbReference type="ARBA" id="ARBA00023136"/>
    </source>
</evidence>
<dbReference type="GO" id="GO:1903078">
    <property type="term" value="P:positive regulation of protein localization to plasma membrane"/>
    <property type="evidence" value="ECO:0007669"/>
    <property type="project" value="TreeGrafter"/>
</dbReference>
<dbReference type="CDD" id="cd20817">
    <property type="entry name" value="C1_Stac"/>
    <property type="match status" value="1"/>
</dbReference>
<name>A0A8D8Y8F2_9HEMI</name>
<dbReference type="InterPro" id="IPR027267">
    <property type="entry name" value="AH/BAR_dom_sf"/>
</dbReference>
<evidence type="ECO:0000259" key="12">
    <source>
        <dbReference type="PROSITE" id="PS50081"/>
    </source>
</evidence>
<feature type="coiled-coil region" evidence="10">
    <location>
        <begin position="85"/>
        <end position="112"/>
    </location>
</feature>
<dbReference type="InterPro" id="IPR002219">
    <property type="entry name" value="PKC_DAG/PE"/>
</dbReference>
<dbReference type="FunFam" id="3.30.60.20:FF:000056">
    <property type="entry name" value="Uncharacterized protein, isoform C"/>
    <property type="match status" value="1"/>
</dbReference>
<dbReference type="SMART" id="SM00109">
    <property type="entry name" value="C1"/>
    <property type="match status" value="1"/>
</dbReference>
<keyword evidence="9" id="KW-0472">Membrane</keyword>
<keyword evidence="4" id="KW-0963">Cytoplasm</keyword>
<proteinExistence type="predicted"/>
<feature type="compositionally biased region" description="Low complexity" evidence="11">
    <location>
        <begin position="594"/>
        <end position="609"/>
    </location>
</feature>
<evidence type="ECO:0000256" key="1">
    <source>
        <dbReference type="ARBA" id="ARBA00004413"/>
    </source>
</evidence>
<dbReference type="GO" id="GO:0003009">
    <property type="term" value="P:skeletal muscle contraction"/>
    <property type="evidence" value="ECO:0007669"/>
    <property type="project" value="TreeGrafter"/>
</dbReference>
<evidence type="ECO:0000256" key="5">
    <source>
        <dbReference type="ARBA" id="ARBA00022723"/>
    </source>
</evidence>
<evidence type="ECO:0000256" key="2">
    <source>
        <dbReference type="ARBA" id="ARBA00004496"/>
    </source>
</evidence>
<organism evidence="13">
    <name type="scientific">Cacopsylla melanoneura</name>
    <dbReference type="NCBI Taxonomy" id="428564"/>
    <lineage>
        <taxon>Eukaryota</taxon>
        <taxon>Metazoa</taxon>
        <taxon>Ecdysozoa</taxon>
        <taxon>Arthropoda</taxon>
        <taxon>Hexapoda</taxon>
        <taxon>Insecta</taxon>
        <taxon>Pterygota</taxon>
        <taxon>Neoptera</taxon>
        <taxon>Paraneoptera</taxon>
        <taxon>Hemiptera</taxon>
        <taxon>Sternorrhyncha</taxon>
        <taxon>Psylloidea</taxon>
        <taxon>Psyllidae</taxon>
        <taxon>Psyllinae</taxon>
        <taxon>Cacopsylla</taxon>
    </lineage>
</organism>
<dbReference type="Gene3D" id="1.20.1270.60">
    <property type="entry name" value="Arfaptin homology (AH) domain/BAR domain"/>
    <property type="match status" value="1"/>
</dbReference>
<dbReference type="AlphaFoldDB" id="A0A8D8Y8F2"/>
<protein>
    <submittedName>
        <fullName evidence="13">SH3 and cysteine-rich domain-containing protein 2</fullName>
    </submittedName>
</protein>
<evidence type="ECO:0000256" key="10">
    <source>
        <dbReference type="SAM" id="Coils"/>
    </source>
</evidence>